<dbReference type="RefSeq" id="WP_207465634.1">
    <property type="nucleotide sequence ID" value="NZ_JAFNAW010000005.1"/>
</dbReference>
<evidence type="ECO:0000313" key="2">
    <source>
        <dbReference type="EMBL" id="MFC3168909.1"/>
    </source>
</evidence>
<protein>
    <submittedName>
        <fullName evidence="2">Class I SAM-dependent methyltransferase</fullName>
    </submittedName>
</protein>
<dbReference type="SUPFAM" id="SSF53335">
    <property type="entry name" value="S-adenosyl-L-methionine-dependent methyltransferases"/>
    <property type="match status" value="1"/>
</dbReference>
<accession>A0ABV7IEV3</accession>
<keyword evidence="3" id="KW-1185">Reference proteome</keyword>
<organism evidence="2 3">
    <name type="scientific">Paracoccus fontiphilus</name>
    <dbReference type="NCBI Taxonomy" id="1815556"/>
    <lineage>
        <taxon>Bacteria</taxon>
        <taxon>Pseudomonadati</taxon>
        <taxon>Pseudomonadota</taxon>
        <taxon>Alphaproteobacteria</taxon>
        <taxon>Rhodobacterales</taxon>
        <taxon>Paracoccaceae</taxon>
        <taxon>Paracoccus</taxon>
    </lineage>
</organism>
<dbReference type="Pfam" id="PF08241">
    <property type="entry name" value="Methyltransf_11"/>
    <property type="match status" value="1"/>
</dbReference>
<dbReference type="GO" id="GO:0008168">
    <property type="term" value="F:methyltransferase activity"/>
    <property type="evidence" value="ECO:0007669"/>
    <property type="project" value="UniProtKB-KW"/>
</dbReference>
<dbReference type="EMBL" id="JBHRTE010000051">
    <property type="protein sequence ID" value="MFC3168909.1"/>
    <property type="molecule type" value="Genomic_DNA"/>
</dbReference>
<evidence type="ECO:0000259" key="1">
    <source>
        <dbReference type="Pfam" id="PF08241"/>
    </source>
</evidence>
<evidence type="ECO:0000313" key="3">
    <source>
        <dbReference type="Proteomes" id="UP001595557"/>
    </source>
</evidence>
<name>A0ABV7IEV3_9RHOB</name>
<comment type="caution">
    <text evidence="2">The sequence shown here is derived from an EMBL/GenBank/DDBJ whole genome shotgun (WGS) entry which is preliminary data.</text>
</comment>
<dbReference type="InterPro" id="IPR029063">
    <property type="entry name" value="SAM-dependent_MTases_sf"/>
</dbReference>
<keyword evidence="2" id="KW-0808">Transferase</keyword>
<dbReference type="Proteomes" id="UP001595557">
    <property type="component" value="Unassembled WGS sequence"/>
</dbReference>
<gene>
    <name evidence="2" type="ORF">ACFOD7_12705</name>
</gene>
<dbReference type="InterPro" id="IPR013216">
    <property type="entry name" value="Methyltransf_11"/>
</dbReference>
<feature type="domain" description="Methyltransferase type 11" evidence="1">
    <location>
        <begin position="45"/>
        <end position="133"/>
    </location>
</feature>
<reference evidence="3" key="1">
    <citation type="journal article" date="2019" name="Int. J. Syst. Evol. Microbiol.">
        <title>The Global Catalogue of Microorganisms (GCM) 10K type strain sequencing project: providing services to taxonomists for standard genome sequencing and annotation.</title>
        <authorList>
            <consortium name="The Broad Institute Genomics Platform"/>
            <consortium name="The Broad Institute Genome Sequencing Center for Infectious Disease"/>
            <person name="Wu L."/>
            <person name="Ma J."/>
        </authorList>
    </citation>
    <scope>NUCLEOTIDE SEQUENCE [LARGE SCALE GENOMIC DNA]</scope>
    <source>
        <strain evidence="3">KCTC 52239</strain>
    </source>
</reference>
<dbReference type="GO" id="GO:0032259">
    <property type="term" value="P:methylation"/>
    <property type="evidence" value="ECO:0007669"/>
    <property type="project" value="UniProtKB-KW"/>
</dbReference>
<dbReference type="Gene3D" id="3.40.50.150">
    <property type="entry name" value="Vaccinia Virus protein VP39"/>
    <property type="match status" value="1"/>
</dbReference>
<proteinExistence type="predicted"/>
<sequence length="291" mass="32168">MHHDIADLRSFYYQRALGRVVQRILRDRLVTRWQPGACTGMNVAGFGFAAPMLRPYLATARRVTALMPGPQGVMAWPAGMPNHSVLCDETAWPLETGSVDRLVILHGLETSDDPAALLAEAWRVLGPGGRMVVMVPNRAGLWAASDRTPFGLGRSYTTGQIETQARRAGFVPEWHGSAVYIPPSDRRFWLGSAQMWERTGMRISRVLIAGVVLIELSKQVRAPIGPDLRVHVPSPLQILDGVVGPRPARPHLEQNLHDAQESRGSCQANRPESVHKVNCRTAAIRPIWVSY</sequence>
<keyword evidence="2" id="KW-0489">Methyltransferase</keyword>